<keyword evidence="3" id="KW-1185">Reference proteome</keyword>
<proteinExistence type="predicted"/>
<comment type="caution">
    <text evidence="2">The sequence shown here is derived from an EMBL/GenBank/DDBJ whole genome shotgun (WGS) entry which is preliminary data.</text>
</comment>
<evidence type="ECO:0000313" key="2">
    <source>
        <dbReference type="EMBL" id="TCN55604.1"/>
    </source>
</evidence>
<protein>
    <submittedName>
        <fullName evidence="2">Uncharacterized protein DUF955</fullName>
    </submittedName>
</protein>
<name>A0ABY2AWV3_9FLAO</name>
<organism evidence="2 3">
    <name type="scientific">Flavobacterium circumlabens</name>
    <dbReference type="NCBI Taxonomy" id="2133765"/>
    <lineage>
        <taxon>Bacteria</taxon>
        <taxon>Pseudomonadati</taxon>
        <taxon>Bacteroidota</taxon>
        <taxon>Flavobacteriia</taxon>
        <taxon>Flavobacteriales</taxon>
        <taxon>Flavobacteriaceae</taxon>
        <taxon>Flavobacterium</taxon>
    </lineage>
</organism>
<dbReference type="EMBL" id="SLWA01000006">
    <property type="protein sequence ID" value="TCN55604.1"/>
    <property type="molecule type" value="Genomic_DNA"/>
</dbReference>
<dbReference type="InterPro" id="IPR001387">
    <property type="entry name" value="Cro/C1-type_HTH"/>
</dbReference>
<reference evidence="2 3" key="1">
    <citation type="journal article" date="2015" name="Stand. Genomic Sci.">
        <title>Genomic Encyclopedia of Bacterial and Archaeal Type Strains, Phase III: the genomes of soil and plant-associated and newly described type strains.</title>
        <authorList>
            <person name="Whitman W.B."/>
            <person name="Woyke T."/>
            <person name="Klenk H.P."/>
            <person name="Zhou Y."/>
            <person name="Lilburn T.G."/>
            <person name="Beck B.J."/>
            <person name="De Vos P."/>
            <person name="Vandamme P."/>
            <person name="Eisen J.A."/>
            <person name="Garrity G."/>
            <person name="Hugenholtz P."/>
            <person name="Kyrpides N.C."/>
        </authorList>
    </citation>
    <scope>NUCLEOTIDE SEQUENCE [LARGE SCALE GENOMIC DNA]</scope>
    <source>
        <strain evidence="2 3">P5626</strain>
    </source>
</reference>
<evidence type="ECO:0000313" key="3">
    <source>
        <dbReference type="Proteomes" id="UP000295270"/>
    </source>
</evidence>
<accession>A0ABY2AWV3</accession>
<feature type="domain" description="HTH cro/C1-type" evidence="1">
    <location>
        <begin position="39"/>
        <end position="94"/>
    </location>
</feature>
<dbReference type="Proteomes" id="UP000295270">
    <property type="component" value="Unassembled WGS sequence"/>
</dbReference>
<dbReference type="PROSITE" id="PS50943">
    <property type="entry name" value="HTH_CROC1"/>
    <property type="match status" value="1"/>
</dbReference>
<evidence type="ECO:0000259" key="1">
    <source>
        <dbReference type="PROSITE" id="PS50943"/>
    </source>
</evidence>
<gene>
    <name evidence="2" type="ORF">EV142_106295</name>
</gene>
<sequence>MIYLKHFTIFAVYLPQTIMIDDILNKSFQYNGPSLEELLKEKLDESGLTKTQFEKLSGMERRSLDAILDKTSKQTDIIKLLKLAEFLEIDFNEALIVHFKDRPVEEIKELQSSMDITFINKFFDLKTLISLGFINKNDSLEILKERICKFFDISSIYEYERELNEAFYSRTKKTFSDKMKDFWIKSSYKYFELIDNPNEYKRQNLIDLIPKIKPYTQNTETGLLTVFQALFNIGITIVFQPSLPKNQIRGATFLINDRPCIVITDFNKNYATIWFALIHELHHVLFDLETIEKTKYHLSGEPDLFLIQEDKANEFASEYLISSEKMRYIEKMIHNKFMVEKFAKECQIHPCIIYSQYQWRQSEKGNDYWGAFKEYFPNIKGITKKLNVSNWDNESIKETAIKIKQLLTV</sequence>